<accession>A0ABW1UGR7</accession>
<keyword evidence="2" id="KW-1185">Reference proteome</keyword>
<comment type="caution">
    <text evidence="1">The sequence shown here is derived from an EMBL/GenBank/DDBJ whole genome shotgun (WGS) entry which is preliminary data.</text>
</comment>
<dbReference type="Proteomes" id="UP001596227">
    <property type="component" value="Unassembled WGS sequence"/>
</dbReference>
<gene>
    <name evidence="1" type="ORF">ACFQH1_08775</name>
</gene>
<dbReference type="RefSeq" id="WP_137607015.1">
    <property type="nucleotide sequence ID" value="NZ_BJDH01000003.1"/>
</dbReference>
<proteinExistence type="predicted"/>
<evidence type="ECO:0008006" key="3">
    <source>
        <dbReference type="Google" id="ProtNLM"/>
    </source>
</evidence>
<name>A0ABW1UGR7_9LACO</name>
<evidence type="ECO:0000313" key="2">
    <source>
        <dbReference type="Proteomes" id="UP001596227"/>
    </source>
</evidence>
<sequence>MYKLLSIQQDMITRVVDLKNMKTQTIETCFDDSASVSIDKTFEFMKVGGVYECKLALFGSVRRMNAGDWQEYTIVEDSVIIGNALFVQVQLENDTYYIHQEQVLPYLSSEKLMFECARKDLIQVDGMINEGLYDWII</sequence>
<organism evidence="1 2">
    <name type="scientific">Lactiplantibacillus daoliensis</name>
    <dbReference type="NCBI Taxonomy" id="2559916"/>
    <lineage>
        <taxon>Bacteria</taxon>
        <taxon>Bacillati</taxon>
        <taxon>Bacillota</taxon>
        <taxon>Bacilli</taxon>
        <taxon>Lactobacillales</taxon>
        <taxon>Lactobacillaceae</taxon>
        <taxon>Lactiplantibacillus</taxon>
    </lineage>
</organism>
<protein>
    <recommendedName>
        <fullName evidence="3">YopX protein domain-containing protein</fullName>
    </recommendedName>
</protein>
<dbReference type="EMBL" id="JBHSSB010000016">
    <property type="protein sequence ID" value="MFC6295296.1"/>
    <property type="molecule type" value="Genomic_DNA"/>
</dbReference>
<reference evidence="2" key="1">
    <citation type="journal article" date="2019" name="Int. J. Syst. Evol. Microbiol.">
        <title>The Global Catalogue of Microorganisms (GCM) 10K type strain sequencing project: providing services to taxonomists for standard genome sequencing and annotation.</title>
        <authorList>
            <consortium name="The Broad Institute Genomics Platform"/>
            <consortium name="The Broad Institute Genome Sequencing Center for Infectious Disease"/>
            <person name="Wu L."/>
            <person name="Ma J."/>
        </authorList>
    </citation>
    <scope>NUCLEOTIDE SEQUENCE [LARGE SCALE GENOMIC DNA]</scope>
    <source>
        <strain evidence="2">CCM 8934</strain>
    </source>
</reference>
<evidence type="ECO:0000313" key="1">
    <source>
        <dbReference type="EMBL" id="MFC6295296.1"/>
    </source>
</evidence>